<feature type="domain" description="C2H2-type" evidence="8">
    <location>
        <begin position="225"/>
        <end position="252"/>
    </location>
</feature>
<feature type="domain" description="C2H2-type" evidence="8">
    <location>
        <begin position="107"/>
        <end position="135"/>
    </location>
</feature>
<sequence length="457" mass="53719">MDYPEHFAQSEPNLKREIPNATIDSQTIAELYGCVRPLSLLYSDTSADGVEERSLVRSAEAERDNESCFFVVRSELEKFKDHLPSLYKQIIHNAKHIIIPLIKHELHQCLECFFYFTSHNELTLHEDLKHPKKKTKFTNRFVFEDDIISGDEDENRDEEKSILNCFMNECKVKLDHGNLESTQKNENNVDLIKKDTNVLNGFCDPIDNGKYECTDYSVLIKPGFFRCKFCGKAFTNRYELICHNIVHMKIKKCKTNLCCYCDRFYASRASLENHVETIHNTKRVIHIHSHKCTKCGATYHNLKRHFEVHHKHTCYKCRKDFDDEQDLVVHCIEHYETVTCQLCNDNVAKLHLDNHMKKHNVLMRVCDFCEMYSKNLSMYSYRHIQKIDASTGYSKCDQCSLNFSSLNLVEKVWKLNGNMVNMVKSKKGRGNKRVVTNEMRLKNIQNRMKILNKIRKF</sequence>
<dbReference type="GO" id="GO:0000981">
    <property type="term" value="F:DNA-binding transcription factor activity, RNA polymerase II-specific"/>
    <property type="evidence" value="ECO:0007669"/>
    <property type="project" value="TreeGrafter"/>
</dbReference>
<dbReference type="SMART" id="SM00355">
    <property type="entry name" value="ZnF_C2H2"/>
    <property type="match status" value="6"/>
</dbReference>
<dbReference type="OrthoDB" id="7489662at2759"/>
<evidence type="ECO:0000256" key="5">
    <source>
        <dbReference type="ARBA" id="ARBA00022833"/>
    </source>
</evidence>
<keyword evidence="4 7" id="KW-0863">Zinc-finger</keyword>
<keyword evidence="6" id="KW-0539">Nucleus</keyword>
<dbReference type="STRING" id="151549.A0A4C1WMX3"/>
<comment type="caution">
    <text evidence="9">The sequence shown here is derived from an EMBL/GenBank/DDBJ whole genome shotgun (WGS) entry which is preliminary data.</text>
</comment>
<protein>
    <submittedName>
        <fullName evidence="9">Oocyte zinc finger protein XlCOF7.1</fullName>
    </submittedName>
</protein>
<evidence type="ECO:0000256" key="3">
    <source>
        <dbReference type="ARBA" id="ARBA00022737"/>
    </source>
</evidence>
<evidence type="ECO:0000256" key="1">
    <source>
        <dbReference type="ARBA" id="ARBA00004123"/>
    </source>
</evidence>
<keyword evidence="3" id="KW-0677">Repeat</keyword>
<dbReference type="EMBL" id="BGZK01000608">
    <property type="protein sequence ID" value="GBP52728.1"/>
    <property type="molecule type" value="Genomic_DNA"/>
</dbReference>
<keyword evidence="10" id="KW-1185">Reference proteome</keyword>
<evidence type="ECO:0000256" key="4">
    <source>
        <dbReference type="ARBA" id="ARBA00022771"/>
    </source>
</evidence>
<comment type="subcellular location">
    <subcellularLocation>
        <location evidence="1">Nucleus</location>
    </subcellularLocation>
</comment>
<evidence type="ECO:0000256" key="2">
    <source>
        <dbReference type="ARBA" id="ARBA00022723"/>
    </source>
</evidence>
<evidence type="ECO:0000313" key="9">
    <source>
        <dbReference type="EMBL" id="GBP52728.1"/>
    </source>
</evidence>
<evidence type="ECO:0000256" key="6">
    <source>
        <dbReference type="ARBA" id="ARBA00023242"/>
    </source>
</evidence>
<dbReference type="PANTHER" id="PTHR24394">
    <property type="entry name" value="ZINC FINGER PROTEIN"/>
    <property type="match status" value="1"/>
</dbReference>
<dbReference type="GO" id="GO:0008270">
    <property type="term" value="F:zinc ion binding"/>
    <property type="evidence" value="ECO:0007669"/>
    <property type="project" value="UniProtKB-KW"/>
</dbReference>
<evidence type="ECO:0000256" key="7">
    <source>
        <dbReference type="PROSITE-ProRule" id="PRU00042"/>
    </source>
</evidence>
<dbReference type="GO" id="GO:0005634">
    <property type="term" value="C:nucleus"/>
    <property type="evidence" value="ECO:0007669"/>
    <property type="project" value="UniProtKB-SubCell"/>
</dbReference>
<keyword evidence="2" id="KW-0479">Metal-binding</keyword>
<dbReference type="PROSITE" id="PS50157">
    <property type="entry name" value="ZINC_FINGER_C2H2_2"/>
    <property type="match status" value="3"/>
</dbReference>
<reference evidence="9 10" key="1">
    <citation type="journal article" date="2019" name="Commun. Biol.">
        <title>The bagworm genome reveals a unique fibroin gene that provides high tensile strength.</title>
        <authorList>
            <person name="Kono N."/>
            <person name="Nakamura H."/>
            <person name="Ohtoshi R."/>
            <person name="Tomita M."/>
            <person name="Numata K."/>
            <person name="Arakawa K."/>
        </authorList>
    </citation>
    <scope>NUCLEOTIDE SEQUENCE [LARGE SCALE GENOMIC DNA]</scope>
</reference>
<dbReference type="InterPro" id="IPR013087">
    <property type="entry name" value="Znf_C2H2_type"/>
</dbReference>
<keyword evidence="5" id="KW-0862">Zinc</keyword>
<dbReference type="InterPro" id="IPR036236">
    <property type="entry name" value="Znf_C2H2_sf"/>
</dbReference>
<dbReference type="Proteomes" id="UP000299102">
    <property type="component" value="Unassembled WGS sequence"/>
</dbReference>
<evidence type="ECO:0000313" key="10">
    <source>
        <dbReference type="Proteomes" id="UP000299102"/>
    </source>
</evidence>
<proteinExistence type="predicted"/>
<gene>
    <name evidence="9" type="ORF">EVAR_43929_1</name>
</gene>
<evidence type="ECO:0000259" key="8">
    <source>
        <dbReference type="PROSITE" id="PS50157"/>
    </source>
</evidence>
<dbReference type="AlphaFoldDB" id="A0A4C1WMX3"/>
<accession>A0A4C1WMX3</accession>
<dbReference type="PANTHER" id="PTHR24394:SF29">
    <property type="entry name" value="MYONEURIN"/>
    <property type="match status" value="1"/>
</dbReference>
<feature type="domain" description="C2H2-type" evidence="8">
    <location>
        <begin position="256"/>
        <end position="284"/>
    </location>
</feature>
<dbReference type="Gene3D" id="3.30.160.60">
    <property type="entry name" value="Classic Zinc Finger"/>
    <property type="match status" value="1"/>
</dbReference>
<name>A0A4C1WMX3_EUMVA</name>
<organism evidence="9 10">
    <name type="scientific">Eumeta variegata</name>
    <name type="common">Bagworm moth</name>
    <name type="synonym">Eumeta japonica</name>
    <dbReference type="NCBI Taxonomy" id="151549"/>
    <lineage>
        <taxon>Eukaryota</taxon>
        <taxon>Metazoa</taxon>
        <taxon>Ecdysozoa</taxon>
        <taxon>Arthropoda</taxon>
        <taxon>Hexapoda</taxon>
        <taxon>Insecta</taxon>
        <taxon>Pterygota</taxon>
        <taxon>Neoptera</taxon>
        <taxon>Endopterygota</taxon>
        <taxon>Lepidoptera</taxon>
        <taxon>Glossata</taxon>
        <taxon>Ditrysia</taxon>
        <taxon>Tineoidea</taxon>
        <taxon>Psychidae</taxon>
        <taxon>Oiketicinae</taxon>
        <taxon>Eumeta</taxon>
    </lineage>
</organism>
<dbReference type="SUPFAM" id="SSF57667">
    <property type="entry name" value="beta-beta-alpha zinc fingers"/>
    <property type="match status" value="1"/>
</dbReference>
<dbReference type="PROSITE" id="PS00028">
    <property type="entry name" value="ZINC_FINGER_C2H2_1"/>
    <property type="match status" value="4"/>
</dbReference>